<dbReference type="PANTHER" id="PTHR32322:SF2">
    <property type="entry name" value="EAMA DOMAIN-CONTAINING PROTEIN"/>
    <property type="match status" value="1"/>
</dbReference>
<feature type="transmembrane region" description="Helical" evidence="5">
    <location>
        <begin position="212"/>
        <end position="233"/>
    </location>
</feature>
<comment type="subcellular location">
    <subcellularLocation>
        <location evidence="1">Membrane</location>
        <topology evidence="1">Multi-pass membrane protein</topology>
    </subcellularLocation>
</comment>
<feature type="domain" description="EamA" evidence="6">
    <location>
        <begin position="148"/>
        <end position="281"/>
    </location>
</feature>
<feature type="transmembrane region" description="Helical" evidence="5">
    <location>
        <begin position="91"/>
        <end position="111"/>
    </location>
</feature>
<evidence type="ECO:0000256" key="2">
    <source>
        <dbReference type="ARBA" id="ARBA00022692"/>
    </source>
</evidence>
<organism evidence="7 8">
    <name type="scientific">Pseudohoeflea coraliihabitans</name>
    <dbReference type="NCBI Taxonomy" id="2860393"/>
    <lineage>
        <taxon>Bacteria</taxon>
        <taxon>Pseudomonadati</taxon>
        <taxon>Pseudomonadota</taxon>
        <taxon>Alphaproteobacteria</taxon>
        <taxon>Hyphomicrobiales</taxon>
        <taxon>Rhizobiaceae</taxon>
        <taxon>Pseudohoeflea</taxon>
    </lineage>
</organism>
<keyword evidence="3 5" id="KW-1133">Transmembrane helix</keyword>
<keyword evidence="8" id="KW-1185">Reference proteome</keyword>
<name>A0ABS6WKY8_9HYPH</name>
<feature type="domain" description="EamA" evidence="6">
    <location>
        <begin position="3"/>
        <end position="135"/>
    </location>
</feature>
<evidence type="ECO:0000256" key="3">
    <source>
        <dbReference type="ARBA" id="ARBA00022989"/>
    </source>
</evidence>
<dbReference type="RefSeq" id="WP_219200377.1">
    <property type="nucleotide sequence ID" value="NZ_JAHWQX010000001.1"/>
</dbReference>
<dbReference type="EMBL" id="JAHWQX010000001">
    <property type="protein sequence ID" value="MBW3096622.1"/>
    <property type="molecule type" value="Genomic_DNA"/>
</dbReference>
<comment type="caution">
    <text evidence="7">The sequence shown here is derived from an EMBL/GenBank/DDBJ whole genome shotgun (WGS) entry which is preliminary data.</text>
</comment>
<dbReference type="InterPro" id="IPR000620">
    <property type="entry name" value="EamA_dom"/>
</dbReference>
<feature type="transmembrane region" description="Helical" evidence="5">
    <location>
        <begin position="240"/>
        <end position="259"/>
    </location>
</feature>
<evidence type="ECO:0000256" key="4">
    <source>
        <dbReference type="ARBA" id="ARBA00023136"/>
    </source>
</evidence>
<dbReference type="InterPro" id="IPR050638">
    <property type="entry name" value="AA-Vitamin_Transporters"/>
</dbReference>
<proteinExistence type="predicted"/>
<feature type="transmembrane region" description="Helical" evidence="5">
    <location>
        <begin position="64"/>
        <end position="85"/>
    </location>
</feature>
<feature type="transmembrane region" description="Helical" evidence="5">
    <location>
        <begin position="176"/>
        <end position="200"/>
    </location>
</feature>
<feature type="transmembrane region" description="Helical" evidence="5">
    <location>
        <begin position="151"/>
        <end position="169"/>
    </location>
</feature>
<evidence type="ECO:0000259" key="6">
    <source>
        <dbReference type="Pfam" id="PF00892"/>
    </source>
</evidence>
<evidence type="ECO:0000313" key="8">
    <source>
        <dbReference type="Proteomes" id="UP001430804"/>
    </source>
</evidence>
<feature type="transmembrane region" description="Helical" evidence="5">
    <location>
        <begin position="271"/>
        <end position="288"/>
    </location>
</feature>
<evidence type="ECO:0000256" key="5">
    <source>
        <dbReference type="SAM" id="Phobius"/>
    </source>
</evidence>
<accession>A0ABS6WKY8</accession>
<gene>
    <name evidence="7" type="ORF">KY465_04960</name>
</gene>
<feature type="transmembrane region" description="Helical" evidence="5">
    <location>
        <begin position="118"/>
        <end position="139"/>
    </location>
</feature>
<dbReference type="PANTHER" id="PTHR32322">
    <property type="entry name" value="INNER MEMBRANE TRANSPORTER"/>
    <property type="match status" value="1"/>
</dbReference>
<evidence type="ECO:0000313" key="7">
    <source>
        <dbReference type="EMBL" id="MBW3096622.1"/>
    </source>
</evidence>
<dbReference type="Proteomes" id="UP001430804">
    <property type="component" value="Unassembled WGS sequence"/>
</dbReference>
<protein>
    <submittedName>
        <fullName evidence="7">DMT family transporter</fullName>
    </submittedName>
</protein>
<reference evidence="7" key="1">
    <citation type="submission" date="2021-07" db="EMBL/GenBank/DDBJ databases">
        <title>Pseudohoeflea marina sp. nov. a polyhydroxyalcanoate-producing bacterium.</title>
        <authorList>
            <person name="Zheng W."/>
            <person name="Yu S."/>
            <person name="Huang Y."/>
        </authorList>
    </citation>
    <scope>NUCLEOTIDE SEQUENCE</scope>
    <source>
        <strain evidence="7">DP4N28-3</strain>
    </source>
</reference>
<evidence type="ECO:0000256" key="1">
    <source>
        <dbReference type="ARBA" id="ARBA00004141"/>
    </source>
</evidence>
<keyword evidence="4 5" id="KW-0472">Membrane</keyword>
<keyword evidence="2 5" id="KW-0812">Transmembrane</keyword>
<feature type="transmembrane region" description="Helical" evidence="5">
    <location>
        <begin position="32"/>
        <end position="52"/>
    </location>
</feature>
<sequence>MRTGILAQFLSLFVWQVGLILQKLLVVQSSVATILVLQLGLAAMVLWAAQLILRRHPPVSTRSLANLGWGLMAPGLVFVLGIAGAARTDGVSIALIWGLFPLIGPLVARLVIGEPAHWSVYGGGLLAFIGVALLTAGRAESGSSDMAGNGLILAAVLCAAFNATIGRVMNRNATRWFDVATLQVTGAALGAGVVMVFAGWHPPSLSVPSNGLALAFLVLFMTVANFLAFNFALARLPVALIALNASFAPVFGLLAAWILLGSTLRPADSAYVLFILCGVAMPHMLRYLKDKGSVRRS</sequence>
<dbReference type="Pfam" id="PF00892">
    <property type="entry name" value="EamA"/>
    <property type="match status" value="2"/>
</dbReference>